<dbReference type="EMBL" id="JACASF010000020">
    <property type="protein sequence ID" value="KAF6413543.1"/>
    <property type="molecule type" value="Genomic_DNA"/>
</dbReference>
<organism evidence="2 3">
    <name type="scientific">Molossus molossus</name>
    <name type="common">Pallas' mastiff bat</name>
    <name type="synonym">Vespertilio molossus</name>
    <dbReference type="NCBI Taxonomy" id="27622"/>
    <lineage>
        <taxon>Eukaryota</taxon>
        <taxon>Metazoa</taxon>
        <taxon>Chordata</taxon>
        <taxon>Craniata</taxon>
        <taxon>Vertebrata</taxon>
        <taxon>Euteleostomi</taxon>
        <taxon>Mammalia</taxon>
        <taxon>Eutheria</taxon>
        <taxon>Laurasiatheria</taxon>
        <taxon>Chiroptera</taxon>
        <taxon>Yangochiroptera</taxon>
        <taxon>Molossidae</taxon>
        <taxon>Molossus</taxon>
    </lineage>
</organism>
<reference evidence="2 3" key="1">
    <citation type="journal article" date="2020" name="Nature">
        <title>Six reference-quality genomes reveal evolution of bat adaptations.</title>
        <authorList>
            <person name="Jebb D."/>
            <person name="Huang Z."/>
            <person name="Pippel M."/>
            <person name="Hughes G.M."/>
            <person name="Lavrichenko K."/>
            <person name="Devanna P."/>
            <person name="Winkler S."/>
            <person name="Jermiin L.S."/>
            <person name="Skirmuntt E.C."/>
            <person name="Katzourakis A."/>
            <person name="Burkitt-Gray L."/>
            <person name="Ray D.A."/>
            <person name="Sullivan K.A.M."/>
            <person name="Roscito J.G."/>
            <person name="Kirilenko B.M."/>
            <person name="Davalos L.M."/>
            <person name="Corthals A.P."/>
            <person name="Power M.L."/>
            <person name="Jones G."/>
            <person name="Ransome R.D."/>
            <person name="Dechmann D.K.N."/>
            <person name="Locatelli A.G."/>
            <person name="Puechmaille S.J."/>
            <person name="Fedrigo O."/>
            <person name="Jarvis E.D."/>
            <person name="Hiller M."/>
            <person name="Vernes S.C."/>
            <person name="Myers E.W."/>
            <person name="Teeling E.C."/>
        </authorList>
    </citation>
    <scope>NUCLEOTIDE SEQUENCE [LARGE SCALE GENOMIC DNA]</scope>
    <source>
        <strain evidence="2">MMolMol1</strain>
        <tissue evidence="2">Muscle</tissue>
    </source>
</reference>
<keyword evidence="1" id="KW-0812">Transmembrane</keyword>
<evidence type="ECO:0000256" key="1">
    <source>
        <dbReference type="SAM" id="Phobius"/>
    </source>
</evidence>
<dbReference type="InParanoid" id="A0A7J8CRM6"/>
<feature type="transmembrane region" description="Helical" evidence="1">
    <location>
        <begin position="74"/>
        <end position="90"/>
    </location>
</feature>
<keyword evidence="1" id="KW-0472">Membrane</keyword>
<evidence type="ECO:0000313" key="2">
    <source>
        <dbReference type="EMBL" id="KAF6413543.1"/>
    </source>
</evidence>
<keyword evidence="1" id="KW-1133">Transmembrane helix</keyword>
<gene>
    <name evidence="2" type="ORF">HJG59_009748</name>
</gene>
<evidence type="ECO:0000313" key="3">
    <source>
        <dbReference type="Proteomes" id="UP000550707"/>
    </source>
</evidence>
<keyword evidence="3" id="KW-1185">Reference proteome</keyword>
<name>A0A7J8CRM6_MOLMO</name>
<proteinExistence type="predicted"/>
<protein>
    <submittedName>
        <fullName evidence="2">Uncharacterized protein</fullName>
    </submittedName>
</protein>
<sequence length="124" mass="14260">MAILLIFLFIFIFINLFLLQVFLLFTPLTPSSPSPPPTPSPALLSMFIGYAYMHISSVVYLFPTSSEVCQSVPYFYVSESILFICFVHYIPQISEIMRYLSFSAWLVSLRIILFRSLHVIHLKG</sequence>
<comment type="caution">
    <text evidence="2">The sequence shown here is derived from an EMBL/GenBank/DDBJ whole genome shotgun (WGS) entry which is preliminary data.</text>
</comment>
<dbReference type="AlphaFoldDB" id="A0A7J8CRM6"/>
<accession>A0A7J8CRM6</accession>
<feature type="transmembrane region" description="Helical" evidence="1">
    <location>
        <begin position="43"/>
        <end position="62"/>
    </location>
</feature>
<dbReference type="Proteomes" id="UP000550707">
    <property type="component" value="Unassembled WGS sequence"/>
</dbReference>